<evidence type="ECO:0000313" key="1">
    <source>
        <dbReference type="EMBL" id="AEH55046.1"/>
    </source>
</evidence>
<dbReference type="KEGG" id="scp:HMPREF0833_10015"/>
<accession>F8DEX3</accession>
<dbReference type="AlphaFoldDB" id="F8DEX3"/>
<dbReference type="Proteomes" id="UP000001502">
    <property type="component" value="Chromosome"/>
</dbReference>
<proteinExistence type="predicted"/>
<gene>
    <name evidence="1" type="ordered locus">HMPREF0833_10015</name>
</gene>
<organism evidence="1 2">
    <name type="scientific">Streptococcus parasanguinis (strain ATCC 15912 / DSM 6778 / CIP 104372 / LMG 14537)</name>
    <dbReference type="NCBI Taxonomy" id="760570"/>
    <lineage>
        <taxon>Bacteria</taxon>
        <taxon>Bacillati</taxon>
        <taxon>Bacillota</taxon>
        <taxon>Bacilli</taxon>
        <taxon>Lactobacillales</taxon>
        <taxon>Streptococcaceae</taxon>
        <taxon>Streptococcus</taxon>
    </lineage>
</organism>
<reference evidence="2" key="1">
    <citation type="submission" date="2011-06" db="EMBL/GenBank/DDBJ databases">
        <title>Complete sequence of Streptococcus parasanguinis strain ATCC 15912.</title>
        <authorList>
            <person name="Muzny D."/>
            <person name="Qin X."/>
            <person name="Buhay C."/>
            <person name="Dugan-Rocha S."/>
            <person name="Ding Y."/>
            <person name="Chen G."/>
            <person name="Hawes A."/>
            <person name="Holder M."/>
            <person name="Jhangiani S."/>
            <person name="Johnson A."/>
            <person name="Khan Z."/>
            <person name="Li Z."/>
            <person name="Liu W."/>
            <person name="Liu X."/>
            <person name="Perez L."/>
            <person name="Shen H."/>
            <person name="Wang Q."/>
            <person name="Watt J."/>
            <person name="Xi L."/>
            <person name="Xin Y."/>
            <person name="Zhou J."/>
            <person name="Deng J."/>
            <person name="Jiang H."/>
            <person name="Liu Y."/>
            <person name="Qu J."/>
            <person name="Song X.-Z."/>
            <person name="Zhang L."/>
            <person name="Villasana D."/>
            <person name="Johnson A."/>
            <person name="Liu J."/>
            <person name="Liyanage D."/>
            <person name="Lorensuhewa L."/>
            <person name="Robinson T."/>
            <person name="Song A."/>
            <person name="Song B.-B."/>
            <person name="Dinh H."/>
            <person name="Thornton R."/>
            <person name="Coyle M."/>
            <person name="Francisco L."/>
            <person name="Jackson L."/>
            <person name="Javaid M."/>
            <person name="Korchina V."/>
            <person name="Kovar C."/>
            <person name="Mata R."/>
            <person name="Mathew T."/>
            <person name="Ngo R."/>
            <person name="Nguyen L."/>
            <person name="Nguyen N."/>
            <person name="Okwuonu G."/>
            <person name="Ongeri F."/>
            <person name="Pham C."/>
            <person name="Simmons D."/>
            <person name="Wilczek-Boney K."/>
            <person name="Hale W."/>
            <person name="Jakkamsetti A."/>
            <person name="Pham P."/>
            <person name="Ruth R."/>
            <person name="San Lucas F."/>
            <person name="Warren J."/>
            <person name="Zhang J."/>
            <person name="Zhao Z."/>
            <person name="Zhou C."/>
            <person name="Zhu D."/>
            <person name="Lee S."/>
            <person name="Bess C."/>
            <person name="Blankenburg K."/>
            <person name="Forbes L."/>
            <person name="Fu Q."/>
            <person name="Gubbala S."/>
            <person name="Hirani K."/>
            <person name="Jayaseelan J.C."/>
            <person name="Lara F."/>
            <person name="Munidasa M."/>
            <person name="Palculict T."/>
            <person name="Patil S."/>
            <person name="Pu L.-L."/>
            <person name="Saada N."/>
            <person name="Tang L."/>
            <person name="Weissenberger G."/>
            <person name="Zhu Y."/>
            <person name="Hemphill L."/>
            <person name="Shang Y."/>
            <person name="Youmans B."/>
            <person name="Ayvaz T."/>
            <person name="Ross M."/>
            <person name="Santibanez J."/>
            <person name="Aqrawi P."/>
            <person name="Gross S."/>
            <person name="Joshi V."/>
            <person name="Fowler G."/>
            <person name="Nazareth L."/>
            <person name="Reid J."/>
            <person name="Worley K."/>
            <person name="Petrosino J."/>
            <person name="Highlander S."/>
            <person name="Gibbs R."/>
        </authorList>
    </citation>
    <scope>NUCLEOTIDE SEQUENCE [LARGE SCALE GENOMIC DNA]</scope>
    <source>
        <strain evidence="2">ATCC 15912 / DSM 6778 / CIP 104372 / LMG 14537</strain>
    </source>
</reference>
<protein>
    <submittedName>
        <fullName evidence="1">Uncharacterized protein</fullName>
    </submittedName>
</protein>
<dbReference type="HOGENOM" id="CLU_2865859_0_0_9"/>
<name>F8DEX3_STREP</name>
<sequence length="64" mass="7340">MCQNWLLMDKNEIIMSFCFKDERCGLCPKLGGTADQHIRPCQINDRDDFSFTPLAKGGCHETIF</sequence>
<dbReference type="EMBL" id="CP002843">
    <property type="protein sequence ID" value="AEH55046.1"/>
    <property type="molecule type" value="Genomic_DNA"/>
</dbReference>
<evidence type="ECO:0000313" key="2">
    <source>
        <dbReference type="Proteomes" id="UP000001502"/>
    </source>
</evidence>